<gene>
    <name evidence="1" type="ORF">PUN50_19860</name>
</gene>
<dbReference type="AlphaFoldDB" id="A0AAQ2Y496"/>
<name>A0AAQ2Y496_9VIBR</name>
<sequence>MILEKLKRASKSQTSAKGKAFSPYMIIVISNNNEIMQRVQNYFSAYNVEIIDYQDDIESLENVFNLHFKSKIYVISDEDTLREKEGLAKFVEVTKGRVGTLIYGDREDLDYYWFIKSEGISEYTSYSDMSKQVFNMILWFFGIVKSNSSHWFLLSDTTQLHGDKVLHYVYDNLRDYVRKRPSLNTLFINLDVFSISLDARIGKKADPKIINMLINGETIDAKAAEEYIIKVDENFSYFSIDVLHHTTLHSIDKIAEQLMSFFNIFDGEFSYIFIYVPFYFTKIELYQQLINKSDNVTMVTDASLESVYMLKYLIEQEIKGKDTNVKTFQIKSNKESRYLLDKSSIYKKTGQRITYKFNPDSKSRFFKNKDSKNEIITRLVKND</sequence>
<organism evidence="1 2">
    <name type="scientific">Vibrio campbellii</name>
    <dbReference type="NCBI Taxonomy" id="680"/>
    <lineage>
        <taxon>Bacteria</taxon>
        <taxon>Pseudomonadati</taxon>
        <taxon>Pseudomonadota</taxon>
        <taxon>Gammaproteobacteria</taxon>
        <taxon>Vibrionales</taxon>
        <taxon>Vibrionaceae</taxon>
        <taxon>Vibrio</taxon>
    </lineage>
</organism>
<protein>
    <submittedName>
        <fullName evidence="1">Uncharacterized protein</fullName>
    </submittedName>
</protein>
<dbReference type="RefSeq" id="WP_258472211.1">
    <property type="nucleotide sequence ID" value="NZ_CP117989.1"/>
</dbReference>
<dbReference type="Proteomes" id="UP001219537">
    <property type="component" value="Chromosome 2"/>
</dbReference>
<dbReference type="Gene3D" id="3.40.50.300">
    <property type="entry name" value="P-loop containing nucleotide triphosphate hydrolases"/>
    <property type="match status" value="1"/>
</dbReference>
<evidence type="ECO:0000313" key="1">
    <source>
        <dbReference type="EMBL" id="WDG11513.1"/>
    </source>
</evidence>
<evidence type="ECO:0000313" key="2">
    <source>
        <dbReference type="Proteomes" id="UP001219537"/>
    </source>
</evidence>
<dbReference type="EMBL" id="CP117989">
    <property type="protein sequence ID" value="WDG11513.1"/>
    <property type="molecule type" value="Genomic_DNA"/>
</dbReference>
<dbReference type="InterPro" id="IPR027417">
    <property type="entry name" value="P-loop_NTPase"/>
</dbReference>
<proteinExistence type="predicted"/>
<reference evidence="1" key="1">
    <citation type="submission" date="2023-02" db="EMBL/GenBank/DDBJ databases">
        <title>Isolation, identification, and genome analysis of Vibrio campbellii in the Penaeus vannamei larvae stage.</title>
        <authorList>
            <person name="Huang T."/>
            <person name="Zhang B."/>
        </authorList>
    </citation>
    <scope>NUCLEOTIDE SEQUENCE</scope>
    <source>
        <strain evidence="1">20220413_1</strain>
    </source>
</reference>
<accession>A0AAQ2Y496</accession>